<organism evidence="14 15">
    <name type="scientific">Candidatus Scatoplasma merdavium</name>
    <dbReference type="NCBI Taxonomy" id="2840932"/>
    <lineage>
        <taxon>Bacteria</taxon>
        <taxon>Bacillati</taxon>
        <taxon>Bacillota</taxon>
        <taxon>Bacilli</taxon>
        <taxon>Bacillales</taxon>
        <taxon>Candidatus Scatoplasma</taxon>
    </lineage>
</organism>
<dbReference type="EC" id="5.4.2.12" evidence="5"/>
<feature type="domain" description="Metalloenzyme" evidence="12">
    <location>
        <begin position="4"/>
        <end position="490"/>
    </location>
</feature>
<dbReference type="Proteomes" id="UP000823629">
    <property type="component" value="Unassembled WGS sequence"/>
</dbReference>
<keyword evidence="9" id="KW-0413">Isomerase</keyword>
<feature type="binding site" evidence="11">
    <location>
        <position position="62"/>
    </location>
    <ligand>
        <name>Mn(2+)</name>
        <dbReference type="ChEBI" id="CHEBI:29035"/>
        <label>2</label>
    </ligand>
</feature>
<evidence type="ECO:0000256" key="11">
    <source>
        <dbReference type="PIRSR" id="PIRSR001492-3"/>
    </source>
</evidence>
<evidence type="ECO:0000256" key="9">
    <source>
        <dbReference type="ARBA" id="ARBA00023235"/>
    </source>
</evidence>
<dbReference type="InterPro" id="IPR006124">
    <property type="entry name" value="Metalloenzyme"/>
</dbReference>
<dbReference type="InterPro" id="IPR036646">
    <property type="entry name" value="PGAM_B_sf"/>
</dbReference>
<dbReference type="AlphaFoldDB" id="A0A9D9D936"/>
<evidence type="ECO:0000256" key="10">
    <source>
        <dbReference type="PIRSR" id="PIRSR001492-1"/>
    </source>
</evidence>
<evidence type="ECO:0000256" key="3">
    <source>
        <dbReference type="ARBA" id="ARBA00004798"/>
    </source>
</evidence>
<evidence type="ECO:0000256" key="6">
    <source>
        <dbReference type="ARBA" id="ARBA00022723"/>
    </source>
</evidence>
<dbReference type="InterPro" id="IPR017850">
    <property type="entry name" value="Alkaline_phosphatase_core_sf"/>
</dbReference>
<reference evidence="14" key="2">
    <citation type="journal article" date="2021" name="PeerJ">
        <title>Extensive microbial diversity within the chicken gut microbiome revealed by metagenomics and culture.</title>
        <authorList>
            <person name="Gilroy R."/>
            <person name="Ravi A."/>
            <person name="Getino M."/>
            <person name="Pursley I."/>
            <person name="Horton D.L."/>
            <person name="Alikhan N.F."/>
            <person name="Baker D."/>
            <person name="Gharbi K."/>
            <person name="Hall N."/>
            <person name="Watson M."/>
            <person name="Adriaenssens E.M."/>
            <person name="Foster-Nyarko E."/>
            <person name="Jarju S."/>
            <person name="Secka A."/>
            <person name="Antonio M."/>
            <person name="Oren A."/>
            <person name="Chaudhuri R.R."/>
            <person name="La Ragione R."/>
            <person name="Hildebrand F."/>
            <person name="Pallen M.J."/>
        </authorList>
    </citation>
    <scope>NUCLEOTIDE SEQUENCE</scope>
    <source>
        <strain evidence="14">1748</strain>
    </source>
</reference>
<dbReference type="GO" id="GO:0006096">
    <property type="term" value="P:glycolytic process"/>
    <property type="evidence" value="ECO:0007669"/>
    <property type="project" value="UniProtKB-KW"/>
</dbReference>
<proteinExistence type="inferred from homology"/>
<keyword evidence="7" id="KW-0324">Glycolysis</keyword>
<feature type="active site" description="Phosphoserine intermediate" evidence="10">
    <location>
        <position position="62"/>
    </location>
</feature>
<dbReference type="GO" id="GO:0030145">
    <property type="term" value="F:manganese ion binding"/>
    <property type="evidence" value="ECO:0007669"/>
    <property type="project" value="InterPro"/>
</dbReference>
<evidence type="ECO:0000313" key="15">
    <source>
        <dbReference type="Proteomes" id="UP000823629"/>
    </source>
</evidence>
<dbReference type="SUPFAM" id="SSF53649">
    <property type="entry name" value="Alkaline phosphatase-like"/>
    <property type="match status" value="1"/>
</dbReference>
<dbReference type="GO" id="GO:0005829">
    <property type="term" value="C:cytosol"/>
    <property type="evidence" value="ECO:0007669"/>
    <property type="project" value="TreeGrafter"/>
</dbReference>
<feature type="domain" description="BPG-independent PGAM N-terminal" evidence="13">
    <location>
        <begin position="82"/>
        <end position="277"/>
    </location>
</feature>
<dbReference type="Gene3D" id="3.40.1450.10">
    <property type="entry name" value="BPG-independent phosphoglycerate mutase, domain B"/>
    <property type="match status" value="1"/>
</dbReference>
<evidence type="ECO:0000259" key="12">
    <source>
        <dbReference type="Pfam" id="PF01676"/>
    </source>
</evidence>
<evidence type="ECO:0000256" key="8">
    <source>
        <dbReference type="ARBA" id="ARBA00023211"/>
    </source>
</evidence>
<comment type="caution">
    <text evidence="14">The sequence shown here is derived from an EMBL/GenBank/DDBJ whole genome shotgun (WGS) entry which is preliminary data.</text>
</comment>
<dbReference type="PANTHER" id="PTHR31637:SF0">
    <property type="entry name" value="2,3-BISPHOSPHOGLYCERATE-INDEPENDENT PHOSPHOGLYCERATE MUTASE"/>
    <property type="match status" value="1"/>
</dbReference>
<dbReference type="InterPro" id="IPR011258">
    <property type="entry name" value="BPG-indep_PGM_N"/>
</dbReference>
<protein>
    <recommendedName>
        <fullName evidence="5">phosphoglycerate mutase (2,3-diphosphoglycerate-independent)</fullName>
        <ecNumber evidence="5">5.4.2.12</ecNumber>
    </recommendedName>
</protein>
<comment type="catalytic activity">
    <reaction evidence="1">
        <text>(2R)-2-phosphoglycerate = (2R)-3-phosphoglycerate</text>
        <dbReference type="Rhea" id="RHEA:15901"/>
        <dbReference type="ChEBI" id="CHEBI:58272"/>
        <dbReference type="ChEBI" id="CHEBI:58289"/>
        <dbReference type="EC" id="5.4.2.12"/>
    </reaction>
</comment>
<dbReference type="Gene3D" id="3.40.720.10">
    <property type="entry name" value="Alkaline Phosphatase, subunit A"/>
    <property type="match status" value="1"/>
</dbReference>
<evidence type="ECO:0000256" key="5">
    <source>
        <dbReference type="ARBA" id="ARBA00012026"/>
    </source>
</evidence>
<evidence type="ECO:0000256" key="7">
    <source>
        <dbReference type="ARBA" id="ARBA00023152"/>
    </source>
</evidence>
<sequence>MSKKKVVLLLIDGYGLRYENLGNAINMAYKPNLDGCFSSFPTCEIELSGESIGLLSPSRSSSRLAHQAIGTGIKSFRVPLIVEKSIEDGSFYRNDELLLAVKNAQINGTGLHVLAMLSSTSNHLKFDHLLAFVKMAKLYGISRDQLYLHVVLDGRNENPKEAIALIKRLEDFLNEEEIGRIASVAGRRYVYTYDLTSLEVSSYFDALLNKEAQQFKDPISHVVKSYQELEEQGEVISDEYVDIAVSEEYFYPLKSGDTFLFLDYNPTQLKLIANKLETVEGLCLVSLSKIDKFINYAYQDKLVSGCLGNLLSKRNYRQFRVSESLRFKHITTYFDGQINSDKYKIYPNELTSEIISNELVSQALNPKMKASKIVDSIVRAMKEQIFDFGLVNFANIEAVGFSGDFYKTIEACEVVDQEFSRLYEACKQYGFTLMVCSTSSKGETMVDNALRPYLLNSSSNGIFCILDSSVKKIQNGRLYDIAPTILTYLGETIPPFMDGKSLI</sequence>
<dbReference type="Pfam" id="PF01676">
    <property type="entry name" value="Metalloenzyme"/>
    <property type="match status" value="1"/>
</dbReference>
<comment type="cofactor">
    <cofactor evidence="2">
        <name>Mn(2+)</name>
        <dbReference type="ChEBI" id="CHEBI:29035"/>
    </cofactor>
</comment>
<evidence type="ECO:0000256" key="1">
    <source>
        <dbReference type="ARBA" id="ARBA00000370"/>
    </source>
</evidence>
<reference evidence="14" key="1">
    <citation type="submission" date="2020-10" db="EMBL/GenBank/DDBJ databases">
        <authorList>
            <person name="Gilroy R."/>
        </authorList>
    </citation>
    <scope>NUCLEOTIDE SEQUENCE</scope>
    <source>
        <strain evidence="14">1748</strain>
    </source>
</reference>
<feature type="binding site" evidence="11">
    <location>
        <position position="12"/>
    </location>
    <ligand>
        <name>Mn(2+)</name>
        <dbReference type="ChEBI" id="CHEBI:29035"/>
        <label>2</label>
    </ligand>
</feature>
<comment type="pathway">
    <text evidence="3">Carbohydrate degradation; glycolysis; pyruvate from D-glyceraldehyde 3-phosphate: step 3/5.</text>
</comment>
<evidence type="ECO:0000259" key="13">
    <source>
        <dbReference type="Pfam" id="PF06415"/>
    </source>
</evidence>
<keyword evidence="6 11" id="KW-0479">Metal-binding</keyword>
<dbReference type="GO" id="GO:0006007">
    <property type="term" value="P:glucose catabolic process"/>
    <property type="evidence" value="ECO:0007669"/>
    <property type="project" value="InterPro"/>
</dbReference>
<dbReference type="InterPro" id="IPR005995">
    <property type="entry name" value="Pgm_bpd_ind"/>
</dbReference>
<dbReference type="PIRSF" id="PIRSF001492">
    <property type="entry name" value="IPGAM"/>
    <property type="match status" value="1"/>
</dbReference>
<dbReference type="Pfam" id="PF06415">
    <property type="entry name" value="iPGM_N"/>
    <property type="match status" value="1"/>
</dbReference>
<dbReference type="GO" id="GO:0004619">
    <property type="term" value="F:phosphoglycerate mutase activity"/>
    <property type="evidence" value="ECO:0007669"/>
    <property type="project" value="UniProtKB-EC"/>
</dbReference>
<dbReference type="PANTHER" id="PTHR31637">
    <property type="entry name" value="2,3-BISPHOSPHOGLYCERATE-INDEPENDENT PHOSPHOGLYCERATE MUTASE"/>
    <property type="match status" value="1"/>
</dbReference>
<keyword evidence="8 11" id="KW-0464">Manganese</keyword>
<evidence type="ECO:0000256" key="4">
    <source>
        <dbReference type="ARBA" id="ARBA00008819"/>
    </source>
</evidence>
<name>A0A9D9D936_9BACL</name>
<gene>
    <name evidence="14" type="ORF">IAC78_04630</name>
</gene>
<comment type="similarity">
    <text evidence="4">Belongs to the BPG-independent phosphoglycerate mutase family.</text>
</comment>
<accession>A0A9D9D936</accession>
<dbReference type="EMBL" id="JADING010000135">
    <property type="protein sequence ID" value="MBO8414733.1"/>
    <property type="molecule type" value="Genomic_DNA"/>
</dbReference>
<evidence type="ECO:0000256" key="2">
    <source>
        <dbReference type="ARBA" id="ARBA00001936"/>
    </source>
</evidence>
<evidence type="ECO:0000313" key="14">
    <source>
        <dbReference type="EMBL" id="MBO8414733.1"/>
    </source>
</evidence>
<dbReference type="SUPFAM" id="SSF64158">
    <property type="entry name" value="2,3-Bisphosphoglycerate-independent phosphoglycerate mutase, substrate-binding domain"/>
    <property type="match status" value="1"/>
</dbReference>